<protein>
    <submittedName>
        <fullName evidence="3">WecB/TagA/CpsF family glycosyltransferase</fullName>
    </submittedName>
</protein>
<sequence length="257" mass="29820">MQRQMKYKYGKIINSNITALTFQETIIELEKWVANKENHYVCVCNTHSIVTASNDKLFATVLNNAGICTPDGTPVVWALRSYGFTEQDRVDGPNMMLKLCELSAQKKYKIFFYGGTAETLEQLNRKVTQMFEGIEIAGSYSPPFRNLTAYEETEIADMINTSNADFIFVSLGCPKQEIWMYNNREKIRGIMIGVGAAFEYITGNIKRPPLFFQKAGLEWVFRLISEPKRLWKRYAYNNPVYVYRFFKTYRKNKKISC</sequence>
<proteinExistence type="predicted"/>
<evidence type="ECO:0000313" key="3">
    <source>
        <dbReference type="EMBL" id="MFB5760252.1"/>
    </source>
</evidence>
<dbReference type="PANTHER" id="PTHR34136">
    <property type="match status" value="1"/>
</dbReference>
<name>A0ABV5BYC3_9BACL</name>
<dbReference type="Proteomes" id="UP001580430">
    <property type="component" value="Unassembled WGS sequence"/>
</dbReference>
<accession>A0ABV5BYC3</accession>
<comment type="caution">
    <text evidence="3">The sequence shown here is derived from an EMBL/GenBank/DDBJ whole genome shotgun (WGS) entry which is preliminary data.</text>
</comment>
<evidence type="ECO:0000256" key="1">
    <source>
        <dbReference type="ARBA" id="ARBA00022676"/>
    </source>
</evidence>
<organism evidence="3 4">
    <name type="scientific">Paenibacillus medicaginis</name>
    <dbReference type="NCBI Taxonomy" id="1470560"/>
    <lineage>
        <taxon>Bacteria</taxon>
        <taxon>Bacillati</taxon>
        <taxon>Bacillota</taxon>
        <taxon>Bacilli</taxon>
        <taxon>Bacillales</taxon>
        <taxon>Paenibacillaceae</taxon>
        <taxon>Paenibacillus</taxon>
    </lineage>
</organism>
<reference evidence="3 4" key="1">
    <citation type="submission" date="2024-09" db="EMBL/GenBank/DDBJ databases">
        <title>Paenibacillus zeirhizospherea sp. nov., isolated from surface of the maize (Zea mays) roots in a horticulture field, Hungary.</title>
        <authorList>
            <person name="Marton D."/>
            <person name="Farkas M."/>
            <person name="Bedics A."/>
            <person name="Toth E."/>
            <person name="Tancsics A."/>
            <person name="Boka K."/>
            <person name="Marati G."/>
            <person name="Kriszt B."/>
            <person name="Cserhati M."/>
        </authorList>
    </citation>
    <scope>NUCLEOTIDE SEQUENCE [LARGE SCALE GENOMIC DNA]</scope>
    <source>
        <strain evidence="3 4">JCM 18446</strain>
    </source>
</reference>
<dbReference type="Pfam" id="PF03808">
    <property type="entry name" value="Glyco_tran_WecG"/>
    <property type="match status" value="1"/>
</dbReference>
<keyword evidence="1" id="KW-0328">Glycosyltransferase</keyword>
<dbReference type="RefSeq" id="WP_375519427.1">
    <property type="nucleotide sequence ID" value="NZ_JBHIRY010000005.1"/>
</dbReference>
<dbReference type="CDD" id="cd06533">
    <property type="entry name" value="Glyco_transf_WecG_TagA"/>
    <property type="match status" value="1"/>
</dbReference>
<dbReference type="NCBIfam" id="TIGR00696">
    <property type="entry name" value="wecG_tagA_cpsF"/>
    <property type="match status" value="1"/>
</dbReference>
<gene>
    <name evidence="3" type="ORF">ACE5LO_07570</name>
</gene>
<dbReference type="EMBL" id="JBHIRY010000005">
    <property type="protein sequence ID" value="MFB5760252.1"/>
    <property type="molecule type" value="Genomic_DNA"/>
</dbReference>
<keyword evidence="2" id="KW-0808">Transferase</keyword>
<dbReference type="InterPro" id="IPR004629">
    <property type="entry name" value="WecG_TagA_CpsF"/>
</dbReference>
<keyword evidence="4" id="KW-1185">Reference proteome</keyword>
<evidence type="ECO:0000256" key="2">
    <source>
        <dbReference type="ARBA" id="ARBA00022679"/>
    </source>
</evidence>
<dbReference type="PANTHER" id="PTHR34136:SF1">
    <property type="entry name" value="UDP-N-ACETYL-D-MANNOSAMINURONIC ACID TRANSFERASE"/>
    <property type="match status" value="1"/>
</dbReference>
<evidence type="ECO:0000313" key="4">
    <source>
        <dbReference type="Proteomes" id="UP001580430"/>
    </source>
</evidence>